<keyword evidence="7 17" id="KW-0067">ATP-binding</keyword>
<comment type="caution">
    <text evidence="22">The sequence shown here is derived from an EMBL/GenBank/DDBJ whole genome shotgun (WGS) entry which is preliminary data.</text>
</comment>
<evidence type="ECO:0000256" key="9">
    <source>
        <dbReference type="ARBA" id="ARBA00022958"/>
    </source>
</evidence>
<keyword evidence="5 18" id="KW-0479">Metal-binding</keyword>
<dbReference type="InterPro" id="IPR029056">
    <property type="entry name" value="Ribokinase-like"/>
</dbReference>
<dbReference type="Gene3D" id="3.40.1190.20">
    <property type="match status" value="1"/>
</dbReference>
<evidence type="ECO:0000256" key="10">
    <source>
        <dbReference type="ARBA" id="ARBA00023027"/>
    </source>
</evidence>
<evidence type="ECO:0000259" key="21">
    <source>
        <dbReference type="PROSITE" id="PS51385"/>
    </source>
</evidence>
<keyword evidence="9 18" id="KW-0630">Potassium</keyword>
<comment type="similarity">
    <text evidence="18">Belongs to the NnrE/AIBP family.</text>
</comment>
<dbReference type="PROSITE" id="PS51385">
    <property type="entry name" value="YJEF_N"/>
    <property type="match status" value="1"/>
</dbReference>
<evidence type="ECO:0000256" key="4">
    <source>
        <dbReference type="ARBA" id="ARBA00009524"/>
    </source>
</evidence>
<keyword evidence="6 17" id="KW-0547">Nucleotide-binding</keyword>
<comment type="similarity">
    <text evidence="4 19">In the C-terminal section; belongs to the NnrD/CARKD family.</text>
</comment>
<dbReference type="InterPro" id="IPR036652">
    <property type="entry name" value="YjeF_N_dom_sf"/>
</dbReference>
<comment type="function">
    <text evidence="18">Catalyzes the epimerization of the S- and R-forms of NAD(P)HX, a damaged form of NAD(P)H that is a result of enzymatic or heat-dependent hydration. This is a prerequisite for the S-specific NAD(P)H-hydrate dehydratase to allow the repair of both epimers of NAD(P)HX.</text>
</comment>
<gene>
    <name evidence="17" type="primary">nnrD</name>
    <name evidence="18" type="synonym">nnrE</name>
    <name evidence="22" type="ORF">SMC3_01075</name>
</gene>
<evidence type="ECO:0000256" key="2">
    <source>
        <dbReference type="ARBA" id="ARBA00000909"/>
    </source>
</evidence>
<evidence type="ECO:0000256" key="16">
    <source>
        <dbReference type="ARBA" id="ARBA00049209"/>
    </source>
</evidence>
<evidence type="ECO:0000256" key="12">
    <source>
        <dbReference type="ARBA" id="ARBA00023239"/>
    </source>
</evidence>
<keyword evidence="8 17" id="KW-0521">NADP</keyword>
<dbReference type="NCBIfam" id="TIGR00197">
    <property type="entry name" value="yjeF_nterm"/>
    <property type="match status" value="1"/>
</dbReference>
<dbReference type="CDD" id="cd01171">
    <property type="entry name" value="YXKO-related"/>
    <property type="match status" value="1"/>
</dbReference>
<feature type="binding site" evidence="17">
    <location>
        <position position="459"/>
    </location>
    <ligand>
        <name>AMP</name>
        <dbReference type="ChEBI" id="CHEBI:456215"/>
    </ligand>
</feature>
<feature type="binding site" evidence="18">
    <location>
        <position position="175"/>
    </location>
    <ligand>
        <name>(6S)-NADPHX</name>
        <dbReference type="ChEBI" id="CHEBI:64076"/>
    </ligand>
</feature>
<feature type="binding site" evidence="18">
    <location>
        <position position="141"/>
    </location>
    <ligand>
        <name>K(+)</name>
        <dbReference type="ChEBI" id="CHEBI:29103"/>
    </ligand>
</feature>
<comment type="caution">
    <text evidence="17">Lacks conserved residue(s) required for the propagation of feature annotation.</text>
</comment>
<reference evidence="22 23" key="1">
    <citation type="submission" date="2018-09" db="EMBL/GenBank/DDBJ databases">
        <title>Discovery and Ecogenomic Context for Candidatus Cryosericales, a Global Caldiserica Order Active in Thawing Permafrost.</title>
        <authorList>
            <person name="Martinez M.A."/>
            <person name="Woodcroft B.J."/>
            <person name="Ignacio Espinoza J.C."/>
            <person name="Zayed A."/>
            <person name="Singleton C.M."/>
            <person name="Boyd J."/>
            <person name="Li Y.-F."/>
            <person name="Purvine S."/>
            <person name="Maughan H."/>
            <person name="Hodgkins S.B."/>
            <person name="Anderson D."/>
            <person name="Sederholm M."/>
            <person name="Temperton B."/>
            <person name="Saleska S.R."/>
            <person name="Tyson G.W."/>
            <person name="Rich V.I."/>
        </authorList>
    </citation>
    <scope>NUCLEOTIDE SEQUENCE [LARGE SCALE GENOMIC DNA]</scope>
    <source>
        <strain evidence="22 23">SMC3</strain>
    </source>
</reference>
<feature type="binding site" evidence="17">
    <location>
        <position position="392"/>
    </location>
    <ligand>
        <name>(6S)-NADPHX</name>
        <dbReference type="ChEBI" id="CHEBI:64076"/>
    </ligand>
</feature>
<feature type="binding site" evidence="17">
    <location>
        <position position="460"/>
    </location>
    <ligand>
        <name>(6S)-NADPHX</name>
        <dbReference type="ChEBI" id="CHEBI:64076"/>
    </ligand>
</feature>
<feature type="binding site" evidence="18">
    <location>
        <position position="178"/>
    </location>
    <ligand>
        <name>K(+)</name>
        <dbReference type="ChEBI" id="CHEBI:29103"/>
    </ligand>
</feature>
<comment type="cofactor">
    <cofactor evidence="18 19">
        <name>K(+)</name>
        <dbReference type="ChEBI" id="CHEBI:29103"/>
    </cofactor>
    <text evidence="18 19">Binds 1 potassium ion per subunit.</text>
</comment>
<dbReference type="GO" id="GO:0005524">
    <property type="term" value="F:ATP binding"/>
    <property type="evidence" value="ECO:0007669"/>
    <property type="project" value="UniProtKB-UniRule"/>
</dbReference>
<dbReference type="EMBL" id="QXIW01000006">
    <property type="protein sequence ID" value="RIE14824.1"/>
    <property type="molecule type" value="Genomic_DNA"/>
</dbReference>
<dbReference type="Pfam" id="PF01256">
    <property type="entry name" value="Carb_kinase"/>
    <property type="match status" value="1"/>
</dbReference>
<protein>
    <recommendedName>
        <fullName evidence="19">Bifunctional NAD(P)H-hydrate repair enzyme</fullName>
    </recommendedName>
    <alternativeName>
        <fullName evidence="19">Nicotinamide nucleotide repair protein</fullName>
    </alternativeName>
    <domain>
        <recommendedName>
            <fullName evidence="19">ADP-dependent (S)-NAD(P)H-hydrate dehydratase</fullName>
            <ecNumber evidence="19">4.2.1.136</ecNumber>
        </recommendedName>
        <alternativeName>
            <fullName evidence="19">ADP-dependent NAD(P)HX dehydratase</fullName>
        </alternativeName>
    </domain>
    <domain>
        <recommendedName>
            <fullName evidence="19">NAD(P)H-hydrate epimerase</fullName>
            <ecNumber evidence="19">5.1.99.6</ecNumber>
        </recommendedName>
    </domain>
</protein>
<evidence type="ECO:0000256" key="8">
    <source>
        <dbReference type="ARBA" id="ARBA00022857"/>
    </source>
</evidence>
<evidence type="ECO:0000313" key="22">
    <source>
        <dbReference type="EMBL" id="RIE14824.1"/>
    </source>
</evidence>
<organism evidence="22 23">
    <name type="scientific">Candidatus Cryosericum hinesii</name>
    <dbReference type="NCBI Taxonomy" id="2290915"/>
    <lineage>
        <taxon>Bacteria</taxon>
        <taxon>Pseudomonadati</taxon>
        <taxon>Caldisericota/Cryosericota group</taxon>
        <taxon>Candidatus Cryosericota</taxon>
        <taxon>Candidatus Cryosericia</taxon>
        <taxon>Candidatus Cryosericales</taxon>
        <taxon>Candidatus Cryosericaceae</taxon>
        <taxon>Candidatus Cryosericum</taxon>
    </lineage>
</organism>
<dbReference type="PIRSF" id="PIRSF017184">
    <property type="entry name" value="Nnr"/>
    <property type="match status" value="1"/>
</dbReference>
<dbReference type="GO" id="GO:0046496">
    <property type="term" value="P:nicotinamide nucleotide metabolic process"/>
    <property type="evidence" value="ECO:0007669"/>
    <property type="project" value="UniProtKB-UniRule"/>
</dbReference>
<sequence length="522" mass="54131">MGACMRAATRSQIRSIEKHTFNEYGMPSIVLMERAGQAVADVALNIADEDAEEGLRPHFVVLCGTGGNGGDGFVAARDLLFAGFPVTVFALPAKGHPSDDVETERAFLERVAPEGTFINVTDEEVLDKIEESIDDDAIVIDALFGIGLDHVVSGIAGDIIEIVNASLAHAVVAVDIPSGIDCDTGMALGTPVFASDTVTFGLPKLGLYMGAGTEAAGEVHVEQLIYPDILLEQSAIHAQLTEPPEFPERMRTMHKATYGKVAIIAGSPDYTGAPVFAAEAALTTGTGTIHLIVPQSIADVVRVKVDGPIVQAFAGDVLTVEALPHILELLEDTTAALIGPGLGRDPRTLEAVLLLATAFKGTLILDGDALFACVGHLDVLWKRDAPTILTPHSGEFARLVGLTPEDVEKGGTLSSAQTLAAQASAVVHLKGHRSLTVLPDGSLYINTTGNPGMAKPGMGDALAGIILSLVARGVAPDLATAQGAFIHGLAGDAAAEVMGEESMGTPELIMALAATIKELNAG</sequence>
<keyword evidence="11 18" id="KW-0413">Isomerase</keyword>
<keyword evidence="13" id="KW-0511">Multifunctional enzyme</keyword>
<dbReference type="EC" id="4.2.1.136" evidence="19"/>
<feature type="domain" description="YjeF C-terminal" evidence="20">
    <location>
        <begin position="238"/>
        <end position="519"/>
    </location>
</feature>
<dbReference type="PANTHER" id="PTHR12592">
    <property type="entry name" value="ATP-DEPENDENT (S)-NAD(P)H-HYDRATE DEHYDRATASE FAMILY MEMBER"/>
    <property type="match status" value="1"/>
</dbReference>
<comment type="catalytic activity">
    <reaction evidence="1 18 19">
        <text>(6R)-NADHX = (6S)-NADHX</text>
        <dbReference type="Rhea" id="RHEA:32215"/>
        <dbReference type="ChEBI" id="CHEBI:64074"/>
        <dbReference type="ChEBI" id="CHEBI:64075"/>
        <dbReference type="EC" id="5.1.99.6"/>
    </reaction>
</comment>
<evidence type="ECO:0000256" key="7">
    <source>
        <dbReference type="ARBA" id="ARBA00022840"/>
    </source>
</evidence>
<evidence type="ECO:0000256" key="3">
    <source>
        <dbReference type="ARBA" id="ARBA00006001"/>
    </source>
</evidence>
<comment type="catalytic activity">
    <reaction evidence="16 17 19">
        <text>(6S)-NADPHX + ADP = AMP + phosphate + NADPH + H(+)</text>
        <dbReference type="Rhea" id="RHEA:32235"/>
        <dbReference type="ChEBI" id="CHEBI:15378"/>
        <dbReference type="ChEBI" id="CHEBI:43474"/>
        <dbReference type="ChEBI" id="CHEBI:57783"/>
        <dbReference type="ChEBI" id="CHEBI:64076"/>
        <dbReference type="ChEBI" id="CHEBI:456215"/>
        <dbReference type="ChEBI" id="CHEBI:456216"/>
        <dbReference type="EC" id="4.2.1.136"/>
    </reaction>
</comment>
<dbReference type="HAMAP" id="MF_01966">
    <property type="entry name" value="NADHX_epimerase"/>
    <property type="match status" value="1"/>
</dbReference>
<dbReference type="EC" id="5.1.99.6" evidence="19"/>
<dbReference type="SUPFAM" id="SSF53613">
    <property type="entry name" value="Ribokinase-like"/>
    <property type="match status" value="1"/>
</dbReference>
<comment type="cofactor">
    <cofactor evidence="17">
        <name>Mg(2+)</name>
        <dbReference type="ChEBI" id="CHEBI:18420"/>
    </cofactor>
</comment>
<dbReference type="SUPFAM" id="SSF64153">
    <property type="entry name" value="YjeF N-terminal domain-like"/>
    <property type="match status" value="1"/>
</dbReference>
<dbReference type="GO" id="GO:0110051">
    <property type="term" value="P:metabolite repair"/>
    <property type="evidence" value="ECO:0007669"/>
    <property type="project" value="TreeGrafter"/>
</dbReference>
<comment type="catalytic activity">
    <reaction evidence="15 17 19">
        <text>(6S)-NADHX + ADP = AMP + phosphate + NADH + H(+)</text>
        <dbReference type="Rhea" id="RHEA:32223"/>
        <dbReference type="ChEBI" id="CHEBI:15378"/>
        <dbReference type="ChEBI" id="CHEBI:43474"/>
        <dbReference type="ChEBI" id="CHEBI:57945"/>
        <dbReference type="ChEBI" id="CHEBI:64074"/>
        <dbReference type="ChEBI" id="CHEBI:456215"/>
        <dbReference type="ChEBI" id="CHEBI:456216"/>
        <dbReference type="EC" id="4.2.1.136"/>
    </reaction>
</comment>
<feature type="domain" description="YjeF N-terminal" evidence="21">
    <location>
        <begin position="13"/>
        <end position="232"/>
    </location>
</feature>
<name>A0A398DU73_9BACT</name>
<comment type="similarity">
    <text evidence="3 19">In the N-terminal section; belongs to the NnrE/AIBP family.</text>
</comment>
<dbReference type="PROSITE" id="PS51383">
    <property type="entry name" value="YJEF_C_3"/>
    <property type="match status" value="1"/>
</dbReference>
<dbReference type="InterPro" id="IPR004443">
    <property type="entry name" value="YjeF_N_dom"/>
</dbReference>
<dbReference type="HAMAP" id="MF_01965">
    <property type="entry name" value="NADHX_dehydratase"/>
    <property type="match status" value="1"/>
</dbReference>
<dbReference type="GO" id="GO:0052856">
    <property type="term" value="F:NAD(P)HX epimerase activity"/>
    <property type="evidence" value="ECO:0007669"/>
    <property type="project" value="UniProtKB-UniRule"/>
</dbReference>
<comment type="function">
    <text evidence="17">Catalyzes the dehydration of the S-form of NAD(P)HX at the expense of ADP, which is converted to AMP. Together with NAD(P)HX epimerase, which catalyzes the epimerization of the S- and R-forms, the enzyme allows the repair of both epimers of NAD(P)HX, a damaged form of NAD(P)H that is a result of enzymatic or heat-dependent hydration.</text>
</comment>
<dbReference type="PANTHER" id="PTHR12592:SF0">
    <property type="entry name" value="ATP-DEPENDENT (S)-NAD(P)H-HYDRATE DEHYDRATASE"/>
    <property type="match status" value="1"/>
</dbReference>
<dbReference type="GO" id="GO:0046872">
    <property type="term" value="F:metal ion binding"/>
    <property type="evidence" value="ECO:0007669"/>
    <property type="project" value="UniProtKB-UniRule"/>
</dbReference>
<evidence type="ECO:0000256" key="17">
    <source>
        <dbReference type="HAMAP-Rule" id="MF_01965"/>
    </source>
</evidence>
<evidence type="ECO:0000256" key="13">
    <source>
        <dbReference type="ARBA" id="ARBA00023268"/>
    </source>
</evidence>
<evidence type="ECO:0000256" key="14">
    <source>
        <dbReference type="ARBA" id="ARBA00025153"/>
    </source>
</evidence>
<dbReference type="NCBIfam" id="TIGR00196">
    <property type="entry name" value="yjeF_cterm"/>
    <property type="match status" value="1"/>
</dbReference>
<feature type="binding site" evidence="18">
    <location>
        <begin position="145"/>
        <end position="151"/>
    </location>
    <ligand>
        <name>(6S)-NADPHX</name>
        <dbReference type="ChEBI" id="CHEBI:64076"/>
    </ligand>
</feature>
<comment type="catalytic activity">
    <reaction evidence="2 18 19">
        <text>(6R)-NADPHX = (6S)-NADPHX</text>
        <dbReference type="Rhea" id="RHEA:32227"/>
        <dbReference type="ChEBI" id="CHEBI:64076"/>
        <dbReference type="ChEBI" id="CHEBI:64077"/>
        <dbReference type="EC" id="5.1.99.6"/>
    </reaction>
</comment>
<dbReference type="Proteomes" id="UP000266042">
    <property type="component" value="Unassembled WGS sequence"/>
</dbReference>
<proteinExistence type="inferred from homology"/>
<dbReference type="Gene3D" id="3.40.50.10260">
    <property type="entry name" value="YjeF N-terminal domain"/>
    <property type="match status" value="1"/>
</dbReference>
<dbReference type="GO" id="GO:0052855">
    <property type="term" value="F:ADP-dependent NAD(P)H-hydrate dehydratase activity"/>
    <property type="evidence" value="ECO:0007669"/>
    <property type="project" value="UniProtKB-UniRule"/>
</dbReference>
<comment type="function">
    <text evidence="14 19">Bifunctional enzyme that catalyzes the epimerization of the S- and R-forms of NAD(P)HX and the dehydration of the S-form of NAD(P)HX at the expense of ADP, which is converted to AMP. This allows the repair of both epimers of NAD(P)HX, a damaged form of NAD(P)H that is a result of enzymatic or heat-dependent hydration.</text>
</comment>
<evidence type="ECO:0000256" key="19">
    <source>
        <dbReference type="PIRNR" id="PIRNR017184"/>
    </source>
</evidence>
<dbReference type="InterPro" id="IPR000631">
    <property type="entry name" value="CARKD"/>
</dbReference>
<evidence type="ECO:0000256" key="5">
    <source>
        <dbReference type="ARBA" id="ARBA00022723"/>
    </source>
</evidence>
<evidence type="ECO:0000259" key="20">
    <source>
        <dbReference type="PROSITE" id="PS51383"/>
    </source>
</evidence>
<evidence type="ECO:0000256" key="15">
    <source>
        <dbReference type="ARBA" id="ARBA00048238"/>
    </source>
</evidence>
<feature type="binding site" evidence="17">
    <location>
        <position position="341"/>
    </location>
    <ligand>
        <name>(6S)-NADPHX</name>
        <dbReference type="ChEBI" id="CHEBI:64076"/>
    </ligand>
</feature>
<feature type="binding site" evidence="18">
    <location>
        <begin position="67"/>
        <end position="71"/>
    </location>
    <ligand>
        <name>(6S)-NADPHX</name>
        <dbReference type="ChEBI" id="CHEBI:64076"/>
    </ligand>
</feature>
<dbReference type="InterPro" id="IPR030677">
    <property type="entry name" value="Nnr"/>
</dbReference>
<dbReference type="Pfam" id="PF03853">
    <property type="entry name" value="YjeF_N"/>
    <property type="match status" value="1"/>
</dbReference>
<evidence type="ECO:0000256" key="6">
    <source>
        <dbReference type="ARBA" id="ARBA00022741"/>
    </source>
</evidence>
<comment type="similarity">
    <text evidence="17">Belongs to the NnrD/CARKD family.</text>
</comment>
<comment type="subunit">
    <text evidence="17">Homotetramer.</text>
</comment>
<keyword evidence="12 17" id="KW-0456">Lyase</keyword>
<feature type="binding site" evidence="18">
    <location>
        <position position="68"/>
    </location>
    <ligand>
        <name>K(+)</name>
        <dbReference type="ChEBI" id="CHEBI:29103"/>
    </ligand>
</feature>
<evidence type="ECO:0000256" key="18">
    <source>
        <dbReference type="HAMAP-Rule" id="MF_01966"/>
    </source>
</evidence>
<dbReference type="AlphaFoldDB" id="A0A398DU73"/>
<evidence type="ECO:0000256" key="1">
    <source>
        <dbReference type="ARBA" id="ARBA00000013"/>
    </source>
</evidence>
<keyword evidence="10 17" id="KW-0520">NAD</keyword>
<evidence type="ECO:0000256" key="11">
    <source>
        <dbReference type="ARBA" id="ARBA00023235"/>
    </source>
</evidence>
<evidence type="ECO:0000313" key="23">
    <source>
        <dbReference type="Proteomes" id="UP000266042"/>
    </source>
</evidence>
<feature type="binding site" evidence="17">
    <location>
        <position position="273"/>
    </location>
    <ligand>
        <name>(6S)-NADPHX</name>
        <dbReference type="ChEBI" id="CHEBI:64076"/>
    </ligand>
</feature>
<accession>A0A398DU73</accession>